<comment type="caution">
    <text evidence="1">The sequence shown here is derived from an EMBL/GenBank/DDBJ whole genome shotgun (WGS) entry which is preliminary data.</text>
</comment>
<evidence type="ECO:0000313" key="1">
    <source>
        <dbReference type="EMBL" id="GIY09851.1"/>
    </source>
</evidence>
<keyword evidence="2" id="KW-1185">Reference proteome</keyword>
<protein>
    <submittedName>
        <fullName evidence="1">Uncharacterized protein</fullName>
    </submittedName>
</protein>
<gene>
    <name evidence="1" type="ORF">CDAR_412491</name>
</gene>
<dbReference type="Proteomes" id="UP001054837">
    <property type="component" value="Unassembled WGS sequence"/>
</dbReference>
<accession>A0AAV4QP53</accession>
<sequence>MSKTTFHFTKPPRGVFVPLGTAMTPVESLENYPLREILRTNGETLSLALDPSTETAFIYEGPNHPVIKVKPKSPQLSIPQLDWKIRP</sequence>
<reference evidence="1 2" key="1">
    <citation type="submission" date="2021-06" db="EMBL/GenBank/DDBJ databases">
        <title>Caerostris darwini draft genome.</title>
        <authorList>
            <person name="Kono N."/>
            <person name="Arakawa K."/>
        </authorList>
    </citation>
    <scope>NUCLEOTIDE SEQUENCE [LARGE SCALE GENOMIC DNA]</scope>
</reference>
<dbReference type="EMBL" id="BPLQ01004692">
    <property type="protein sequence ID" value="GIY09851.1"/>
    <property type="molecule type" value="Genomic_DNA"/>
</dbReference>
<proteinExistence type="predicted"/>
<organism evidence="1 2">
    <name type="scientific">Caerostris darwini</name>
    <dbReference type="NCBI Taxonomy" id="1538125"/>
    <lineage>
        <taxon>Eukaryota</taxon>
        <taxon>Metazoa</taxon>
        <taxon>Ecdysozoa</taxon>
        <taxon>Arthropoda</taxon>
        <taxon>Chelicerata</taxon>
        <taxon>Arachnida</taxon>
        <taxon>Araneae</taxon>
        <taxon>Araneomorphae</taxon>
        <taxon>Entelegynae</taxon>
        <taxon>Araneoidea</taxon>
        <taxon>Araneidae</taxon>
        <taxon>Caerostris</taxon>
    </lineage>
</organism>
<evidence type="ECO:0000313" key="2">
    <source>
        <dbReference type="Proteomes" id="UP001054837"/>
    </source>
</evidence>
<name>A0AAV4QP53_9ARAC</name>
<dbReference type="AlphaFoldDB" id="A0AAV4QP53"/>